<dbReference type="InterPro" id="IPR000709">
    <property type="entry name" value="Leu_Ile_Val-bd"/>
</dbReference>
<evidence type="ECO:0000256" key="2">
    <source>
        <dbReference type="ARBA" id="ARBA00022448"/>
    </source>
</evidence>
<evidence type="ECO:0000256" key="5">
    <source>
        <dbReference type="SAM" id="SignalP"/>
    </source>
</evidence>
<dbReference type="CDD" id="cd19978">
    <property type="entry name" value="PBP1_ABC_ligand_binding-like"/>
    <property type="match status" value="1"/>
</dbReference>
<reference evidence="8" key="1">
    <citation type="submission" date="2018-06" db="EMBL/GenBank/DDBJ databases">
        <title>Whole genome sequencing of four bacterial strains from South Shetland trench revealing bio-synthetic gene clusters.</title>
        <authorList>
            <person name="Abdel-Mageed W.M."/>
            <person name="Lehri B."/>
            <person name="Jarmusch S."/>
            <person name="Miranda K."/>
            <person name="Goodfellow M."/>
            <person name="Jaspars M."/>
            <person name="Karlyshev A.V."/>
        </authorList>
    </citation>
    <scope>NUCLEOTIDE SEQUENCE [LARGE SCALE GENOMIC DNA]</scope>
    <source>
        <strain evidence="8">SST4</strain>
    </source>
</reference>
<comment type="caution">
    <text evidence="7">The sequence shown here is derived from an EMBL/GenBank/DDBJ whole genome shotgun (WGS) entry which is preliminary data.</text>
</comment>
<dbReference type="GO" id="GO:0006865">
    <property type="term" value="P:amino acid transport"/>
    <property type="evidence" value="ECO:0007669"/>
    <property type="project" value="UniProtKB-KW"/>
</dbReference>
<accession>A0A365TPM7</accession>
<evidence type="ECO:0000256" key="3">
    <source>
        <dbReference type="ARBA" id="ARBA00022729"/>
    </source>
</evidence>
<dbReference type="Proteomes" id="UP000252204">
    <property type="component" value="Unassembled WGS sequence"/>
</dbReference>
<gene>
    <name evidence="7" type="ORF">DQ400_11660</name>
</gene>
<protein>
    <submittedName>
        <fullName evidence="7">Ligand-binding receptor</fullName>
    </submittedName>
</protein>
<evidence type="ECO:0000259" key="6">
    <source>
        <dbReference type="Pfam" id="PF13458"/>
    </source>
</evidence>
<dbReference type="PRINTS" id="PR00337">
    <property type="entry name" value="LEUILEVALBP"/>
</dbReference>
<feature type="domain" description="Leucine-binding protein" evidence="6">
    <location>
        <begin position="38"/>
        <end position="382"/>
    </location>
</feature>
<evidence type="ECO:0000313" key="8">
    <source>
        <dbReference type="Proteomes" id="UP000252204"/>
    </source>
</evidence>
<dbReference type="InterPro" id="IPR028081">
    <property type="entry name" value="Leu-bd"/>
</dbReference>
<dbReference type="PANTHER" id="PTHR47235">
    <property type="entry name" value="BLR6548 PROTEIN"/>
    <property type="match status" value="1"/>
</dbReference>
<dbReference type="Gene3D" id="3.40.50.2300">
    <property type="match status" value="2"/>
</dbReference>
<organism evidence="7 8">
    <name type="scientific">Vreelandella sulfidaeris</name>
    <dbReference type="NCBI Taxonomy" id="115553"/>
    <lineage>
        <taxon>Bacteria</taxon>
        <taxon>Pseudomonadati</taxon>
        <taxon>Pseudomonadota</taxon>
        <taxon>Gammaproteobacteria</taxon>
        <taxon>Oceanospirillales</taxon>
        <taxon>Halomonadaceae</taxon>
        <taxon>Vreelandella</taxon>
    </lineage>
</organism>
<comment type="similarity">
    <text evidence="1">Belongs to the leucine-binding protein family.</text>
</comment>
<feature type="signal peptide" evidence="5">
    <location>
        <begin position="1"/>
        <end position="35"/>
    </location>
</feature>
<proteinExistence type="inferred from homology"/>
<keyword evidence="3 5" id="KW-0732">Signal</keyword>
<dbReference type="AlphaFoldDB" id="A0A365TPM7"/>
<feature type="chain" id="PRO_5016901071" evidence="5">
    <location>
        <begin position="36"/>
        <end position="399"/>
    </location>
</feature>
<dbReference type="EMBL" id="QNTU01000007">
    <property type="protein sequence ID" value="RBI66860.1"/>
    <property type="molecule type" value="Genomic_DNA"/>
</dbReference>
<evidence type="ECO:0000256" key="1">
    <source>
        <dbReference type="ARBA" id="ARBA00010062"/>
    </source>
</evidence>
<sequence>MRRMGTLLLTKRLLKKRLTSITLLAGLLLSPLAQAALTFGIVAPASGGAAPLGLGMQKGIETYFAEVNAAGGVNGETLALIARDDEYKPLQAASNTRQIIQEDEVLAAIGNVGTPTATVTIPIYNEYETLLYGAFTGAGVLRKTPPDRYVINYRASYVQETAAMVNGLLEAGVLPEEIAFFTQNDSFGDAGYNGAVQALTSHGAGNITALAHGRFTRGTRNIHQGLATILQAPVTPRAVIIVGTYGPAADFIREARNDLPDAVFLNVSFVGSQALMDELGELSEGVIITQVVPPLDADLPAVEAYRQALATHSRGSEPDFISLEGYLAAKLFVEGVKAAGANPDRDAIVDGLLGLGAIDIGLEEPLSLGRNDHQASDAVWPTIITNGRFESVEWASLLP</sequence>
<name>A0A365TPM7_9GAMM</name>
<dbReference type="OrthoDB" id="9147078at2"/>
<keyword evidence="4" id="KW-0029">Amino-acid transport</keyword>
<dbReference type="PANTHER" id="PTHR47235:SF1">
    <property type="entry name" value="BLR6548 PROTEIN"/>
    <property type="match status" value="1"/>
</dbReference>
<evidence type="ECO:0000256" key="4">
    <source>
        <dbReference type="ARBA" id="ARBA00022970"/>
    </source>
</evidence>
<evidence type="ECO:0000313" key="7">
    <source>
        <dbReference type="EMBL" id="RBI66860.1"/>
    </source>
</evidence>
<keyword evidence="8" id="KW-1185">Reference proteome</keyword>
<keyword evidence="2" id="KW-0813">Transport</keyword>
<keyword evidence="7" id="KW-0675">Receptor</keyword>
<dbReference type="Pfam" id="PF13458">
    <property type="entry name" value="Peripla_BP_6"/>
    <property type="match status" value="1"/>
</dbReference>
<dbReference type="RefSeq" id="WP_113269927.1">
    <property type="nucleotide sequence ID" value="NZ_QNTU01000007.1"/>
</dbReference>
<dbReference type="SUPFAM" id="SSF53822">
    <property type="entry name" value="Periplasmic binding protein-like I"/>
    <property type="match status" value="1"/>
</dbReference>
<dbReference type="InterPro" id="IPR028082">
    <property type="entry name" value="Peripla_BP_I"/>
</dbReference>